<organism evidence="1 2">
    <name type="scientific">Penicillium camemberti (strain FM 013)</name>
    <dbReference type="NCBI Taxonomy" id="1429867"/>
    <lineage>
        <taxon>Eukaryota</taxon>
        <taxon>Fungi</taxon>
        <taxon>Dikarya</taxon>
        <taxon>Ascomycota</taxon>
        <taxon>Pezizomycotina</taxon>
        <taxon>Eurotiomycetes</taxon>
        <taxon>Eurotiomycetidae</taxon>
        <taxon>Eurotiales</taxon>
        <taxon>Aspergillaceae</taxon>
        <taxon>Penicillium</taxon>
    </lineage>
</organism>
<evidence type="ECO:0000313" key="2">
    <source>
        <dbReference type="Proteomes" id="UP000053732"/>
    </source>
</evidence>
<protein>
    <submittedName>
        <fullName evidence="1">Str. FM013</fullName>
    </submittedName>
</protein>
<gene>
    <name evidence="1" type="ORF">PCAMFM013_S008g000399</name>
</gene>
<evidence type="ECO:0000313" key="1">
    <source>
        <dbReference type="EMBL" id="CRL22970.1"/>
    </source>
</evidence>
<reference evidence="1 2" key="1">
    <citation type="journal article" date="2014" name="Nat. Commun.">
        <title>Multiple recent horizontal transfers of a large genomic region in cheese making fungi.</title>
        <authorList>
            <person name="Cheeseman K."/>
            <person name="Ropars J."/>
            <person name="Renault P."/>
            <person name="Dupont J."/>
            <person name="Gouzy J."/>
            <person name="Branca A."/>
            <person name="Abraham A.L."/>
            <person name="Ceppi M."/>
            <person name="Conseiller E."/>
            <person name="Debuchy R."/>
            <person name="Malagnac F."/>
            <person name="Goarin A."/>
            <person name="Silar P."/>
            <person name="Lacoste S."/>
            <person name="Sallet E."/>
            <person name="Bensimon A."/>
            <person name="Giraud T."/>
            <person name="Brygoo Y."/>
        </authorList>
    </citation>
    <scope>NUCLEOTIDE SEQUENCE [LARGE SCALE GENOMIC DNA]</scope>
    <source>
        <strain evidence="2">FM 013</strain>
    </source>
</reference>
<sequence>MEADDKIFEGLAGSLEAACIVPISFAAFDPDDEV</sequence>
<accession>A0A0G4P9J6</accession>
<name>A0A0G4P9J6_PENC3</name>
<dbReference type="AlphaFoldDB" id="A0A0G4P9J6"/>
<dbReference type="Proteomes" id="UP000053732">
    <property type="component" value="Unassembled WGS sequence"/>
</dbReference>
<proteinExistence type="predicted"/>
<dbReference type="EMBL" id="HG793141">
    <property type="protein sequence ID" value="CRL22970.1"/>
    <property type="molecule type" value="Genomic_DNA"/>
</dbReference>
<keyword evidence="2" id="KW-1185">Reference proteome</keyword>